<name>A0A498GYC0_9EURY</name>
<comment type="caution">
    <text evidence="2">The sequence shown here is derived from an EMBL/GenBank/DDBJ whole genome shotgun (WGS) entry which is preliminary data.</text>
</comment>
<evidence type="ECO:0000313" key="3">
    <source>
        <dbReference type="Proteomes" id="UP000290932"/>
    </source>
</evidence>
<keyword evidence="1" id="KW-1133">Transmembrane helix</keyword>
<feature type="transmembrane region" description="Helical" evidence="1">
    <location>
        <begin position="171"/>
        <end position="190"/>
    </location>
</feature>
<dbReference type="Proteomes" id="UP000290932">
    <property type="component" value="Unassembled WGS sequence"/>
</dbReference>
<feature type="transmembrane region" description="Helical" evidence="1">
    <location>
        <begin position="23"/>
        <end position="44"/>
    </location>
</feature>
<proteinExistence type="predicted"/>
<reference evidence="2 3" key="1">
    <citation type="journal article" date="2015" name="Int. J. Syst. Evol. Microbiol.">
        <title>Methanoculleus taiwanensis sp. nov., a methanogen isolated from deep marine sediment at the deformation front area near Taiwan.</title>
        <authorList>
            <person name="Weng C.Y."/>
            <person name="Chen S.C."/>
            <person name="Lai M.C."/>
            <person name="Wu S.Y."/>
            <person name="Lin S."/>
            <person name="Yang T.F."/>
            <person name="Chen P.C."/>
        </authorList>
    </citation>
    <scope>NUCLEOTIDE SEQUENCE [LARGE SCALE GENOMIC DNA]</scope>
    <source>
        <strain evidence="2 3">CYW4</strain>
    </source>
</reference>
<accession>A0A498GYC0</accession>
<sequence length="206" mass="22946">MHQGTADPPEFRERSNQKHVPNFLYLALFFLLICINALVAKFAVFSFEISPGISMLYIVVAPMVVFGLWFGMYGAIAAYAGCYIGAGLLSGVPPGVNLYWSLADFWQVIIPLVAFRELGCDPALRSRRDVGVLLIFGFVLNNLAGATWGSVTLALGGEILWAEVVQVWCAWLAGNIIVCIVLVPLMLHFFTPYLRDHELYVRGYWH</sequence>
<protein>
    <recommendedName>
        <fullName evidence="4">MASE1 domain-containing protein</fullName>
    </recommendedName>
</protein>
<evidence type="ECO:0008006" key="4">
    <source>
        <dbReference type="Google" id="ProtNLM"/>
    </source>
</evidence>
<dbReference type="AlphaFoldDB" id="A0A498GYC0"/>
<evidence type="ECO:0000256" key="1">
    <source>
        <dbReference type="SAM" id="Phobius"/>
    </source>
</evidence>
<gene>
    <name evidence="2" type="ORF">ABH15_05575</name>
</gene>
<evidence type="ECO:0000313" key="2">
    <source>
        <dbReference type="EMBL" id="RXE55709.1"/>
    </source>
</evidence>
<dbReference type="EMBL" id="LHQS01000002">
    <property type="protein sequence ID" value="RXE55709.1"/>
    <property type="molecule type" value="Genomic_DNA"/>
</dbReference>
<organism evidence="2 3">
    <name type="scientific">Methanoculleus taiwanensis</name>
    <dbReference type="NCBI Taxonomy" id="1550565"/>
    <lineage>
        <taxon>Archaea</taxon>
        <taxon>Methanobacteriati</taxon>
        <taxon>Methanobacteriota</taxon>
        <taxon>Stenosarchaea group</taxon>
        <taxon>Methanomicrobia</taxon>
        <taxon>Methanomicrobiales</taxon>
        <taxon>Methanomicrobiaceae</taxon>
        <taxon>Methanoculleus</taxon>
    </lineage>
</organism>
<keyword evidence="3" id="KW-1185">Reference proteome</keyword>
<feature type="transmembrane region" description="Helical" evidence="1">
    <location>
        <begin position="56"/>
        <end position="86"/>
    </location>
</feature>
<keyword evidence="1" id="KW-0812">Transmembrane</keyword>
<keyword evidence="1" id="KW-0472">Membrane</keyword>
<feature type="transmembrane region" description="Helical" evidence="1">
    <location>
        <begin position="130"/>
        <end position="151"/>
    </location>
</feature>